<evidence type="ECO:0000313" key="4">
    <source>
        <dbReference type="Proteomes" id="UP000198372"/>
    </source>
</evidence>
<proteinExistence type="predicted"/>
<dbReference type="Pfam" id="PF13621">
    <property type="entry name" value="Cupin_8"/>
    <property type="match status" value="1"/>
</dbReference>
<dbReference type="Gene3D" id="2.60.120.650">
    <property type="entry name" value="Cupin"/>
    <property type="match status" value="1"/>
</dbReference>
<protein>
    <submittedName>
        <fullName evidence="3">BQ2448_7087 protein</fullName>
    </submittedName>
</protein>
<dbReference type="InterPro" id="IPR003347">
    <property type="entry name" value="JmjC_dom"/>
</dbReference>
<dbReference type="PROSITE" id="PS51184">
    <property type="entry name" value="JMJC"/>
    <property type="match status" value="1"/>
</dbReference>
<accession>A0A238FH73</accession>
<feature type="compositionally biased region" description="Polar residues" evidence="1">
    <location>
        <begin position="396"/>
        <end position="405"/>
    </location>
</feature>
<gene>
    <name evidence="3" type="ORF">BQ2448_7087</name>
</gene>
<dbReference type="STRING" id="269621.A0A238FH73"/>
<dbReference type="InterPro" id="IPR041667">
    <property type="entry name" value="Cupin_8"/>
</dbReference>
<organism evidence="3 4">
    <name type="scientific">Microbotryum intermedium</name>
    <dbReference type="NCBI Taxonomy" id="269621"/>
    <lineage>
        <taxon>Eukaryota</taxon>
        <taxon>Fungi</taxon>
        <taxon>Dikarya</taxon>
        <taxon>Basidiomycota</taxon>
        <taxon>Pucciniomycotina</taxon>
        <taxon>Microbotryomycetes</taxon>
        <taxon>Microbotryales</taxon>
        <taxon>Microbotryaceae</taxon>
        <taxon>Microbotryum</taxon>
    </lineage>
</organism>
<evidence type="ECO:0000259" key="2">
    <source>
        <dbReference type="PROSITE" id="PS51184"/>
    </source>
</evidence>
<evidence type="ECO:0000313" key="3">
    <source>
        <dbReference type="EMBL" id="SCV73162.1"/>
    </source>
</evidence>
<dbReference type="AlphaFoldDB" id="A0A238FH73"/>
<dbReference type="OrthoDB" id="47172at2759"/>
<feature type="domain" description="JmjC" evidence="2">
    <location>
        <begin position="304"/>
        <end position="489"/>
    </location>
</feature>
<dbReference type="Proteomes" id="UP000198372">
    <property type="component" value="Unassembled WGS sequence"/>
</dbReference>
<evidence type="ECO:0000256" key="1">
    <source>
        <dbReference type="SAM" id="MobiDB-lite"/>
    </source>
</evidence>
<feature type="region of interest" description="Disordered" evidence="1">
    <location>
        <begin position="395"/>
        <end position="431"/>
    </location>
</feature>
<name>A0A238FH73_9BASI</name>
<dbReference type="EMBL" id="FMSP01000017">
    <property type="protein sequence ID" value="SCV73162.1"/>
    <property type="molecule type" value="Genomic_DNA"/>
</dbReference>
<dbReference type="PANTHER" id="PTHR12461">
    <property type="entry name" value="HYPOXIA-INDUCIBLE FACTOR 1 ALPHA INHIBITOR-RELATED"/>
    <property type="match status" value="1"/>
</dbReference>
<sequence>MDTLTASQLPAELAQMVQLIQTSSRDILPCGAAVYHLLTSLSSRFHPHRKGEIEQVTATLTRLADERILSYHYKDVPTCWRRLYTDARLLAAISSIASCIGDVGLEEESRLCTTIRQLDMVIIVAGAPGEGRYEMALELIKRAQKKCPTILEDTQLKEPLAKRQKLSADRAEEVKARQSIPAPAVQHPIPRLDDFPSFGSYLKRYHKEPFIVSEGCVDWPAYELWSELGYLQDKAGVGRCVPVEVGADYTAREWCQEILPFDQVSRSVFGLPKIRPKNPTSPENGEVVWEDEPVHYLAQHDIFRQIPELRNDILIPDLVFSSPPEHSPDFAEYAAPKNDDGYVLNAWLGPKAAFSPAHTDPYYNCYAQIVGSKWIWVAPPSCSSAMSAFGLSSSAPTTSTDNLNLNDEPASGGEHEDEDEQKTNHSHLLTNTSRVDVSSPDTYDQAFKEQVVPFAKQAVLRTGDVLFLPPGWWHSLKGLEPSFSVSIWF</sequence>
<keyword evidence="4" id="KW-1185">Reference proteome</keyword>
<dbReference type="PANTHER" id="PTHR12461:SF94">
    <property type="entry name" value="JMJC DOMAIN-CONTAINING PROTEIN"/>
    <property type="match status" value="1"/>
</dbReference>
<dbReference type="SUPFAM" id="SSF51197">
    <property type="entry name" value="Clavaminate synthase-like"/>
    <property type="match status" value="1"/>
</dbReference>
<reference evidence="4" key="1">
    <citation type="submission" date="2016-09" db="EMBL/GenBank/DDBJ databases">
        <authorList>
            <person name="Jeantristanb JTB J.-T."/>
            <person name="Ricardo R."/>
        </authorList>
    </citation>
    <scope>NUCLEOTIDE SEQUENCE [LARGE SCALE GENOMIC DNA]</scope>
</reference>